<comment type="caution">
    <text evidence="13">The sequence shown here is derived from an EMBL/GenBank/DDBJ whole genome shotgun (WGS) entry which is preliminary data.</text>
</comment>
<dbReference type="CDD" id="cd00616">
    <property type="entry name" value="AHBA_syn"/>
    <property type="match status" value="1"/>
</dbReference>
<evidence type="ECO:0000256" key="9">
    <source>
        <dbReference type="ARBA" id="ARBA00074221"/>
    </source>
</evidence>
<evidence type="ECO:0000256" key="12">
    <source>
        <dbReference type="RuleBase" id="RU004508"/>
    </source>
</evidence>
<dbReference type="Proteomes" id="UP000782519">
    <property type="component" value="Unassembled WGS sequence"/>
</dbReference>
<evidence type="ECO:0000256" key="6">
    <source>
        <dbReference type="ARBA" id="ARBA00037999"/>
    </source>
</evidence>
<protein>
    <recommendedName>
        <fullName evidence="9">GDP-perosamine synthase</fullName>
        <ecNumber evidence="8">2.6.1.102</ecNumber>
    </recommendedName>
</protein>
<dbReference type="EMBL" id="JACRJB010000067">
    <property type="protein sequence ID" value="MBI5132501.1"/>
    <property type="molecule type" value="Genomic_DNA"/>
</dbReference>
<comment type="similarity">
    <text evidence="6 12">Belongs to the DegT/DnrJ/EryC1 family.</text>
</comment>
<dbReference type="GO" id="GO:0000271">
    <property type="term" value="P:polysaccharide biosynthetic process"/>
    <property type="evidence" value="ECO:0007669"/>
    <property type="project" value="TreeGrafter"/>
</dbReference>
<gene>
    <name evidence="13" type="ORF">HZA66_23930</name>
</gene>
<evidence type="ECO:0000256" key="8">
    <source>
        <dbReference type="ARBA" id="ARBA00066317"/>
    </source>
</evidence>
<dbReference type="InterPro" id="IPR015421">
    <property type="entry name" value="PyrdxlP-dep_Trfase_major"/>
</dbReference>
<evidence type="ECO:0000256" key="1">
    <source>
        <dbReference type="ARBA" id="ARBA00001933"/>
    </source>
</evidence>
<dbReference type="NCBIfam" id="TIGR04181">
    <property type="entry name" value="NHT_00031"/>
    <property type="match status" value="1"/>
</dbReference>
<dbReference type="InterPro" id="IPR015424">
    <property type="entry name" value="PyrdxlP-dep_Trfase"/>
</dbReference>
<evidence type="ECO:0000256" key="10">
    <source>
        <dbReference type="PIRSR" id="PIRSR000390-1"/>
    </source>
</evidence>
<dbReference type="EC" id="2.6.1.102" evidence="8"/>
<proteinExistence type="inferred from homology"/>
<dbReference type="PIRSF" id="PIRSF000390">
    <property type="entry name" value="PLP_StrS"/>
    <property type="match status" value="1"/>
</dbReference>
<feature type="modified residue" description="N6-(pyridoxal phosphate)lysine" evidence="11">
    <location>
        <position position="239"/>
    </location>
</feature>
<evidence type="ECO:0000256" key="11">
    <source>
        <dbReference type="PIRSR" id="PIRSR000390-2"/>
    </source>
</evidence>
<name>A0A933W3E4_RHOPL</name>
<dbReference type="PANTHER" id="PTHR30244">
    <property type="entry name" value="TRANSAMINASE"/>
    <property type="match status" value="1"/>
</dbReference>
<dbReference type="InterPro" id="IPR000653">
    <property type="entry name" value="DegT/StrS_aminotransferase"/>
</dbReference>
<evidence type="ECO:0000256" key="2">
    <source>
        <dbReference type="ARBA" id="ARBA00005125"/>
    </source>
</evidence>
<organism evidence="13 14">
    <name type="scientific">Rhodopseudomonas palustris</name>
    <dbReference type="NCBI Taxonomy" id="1076"/>
    <lineage>
        <taxon>Bacteria</taxon>
        <taxon>Pseudomonadati</taxon>
        <taxon>Pseudomonadota</taxon>
        <taxon>Alphaproteobacteria</taxon>
        <taxon>Hyphomicrobiales</taxon>
        <taxon>Nitrobacteraceae</taxon>
        <taxon>Rhodopseudomonas</taxon>
    </lineage>
</organism>
<dbReference type="Gene3D" id="3.90.1150.10">
    <property type="entry name" value="Aspartate Aminotransferase, domain 1"/>
    <property type="match status" value="1"/>
</dbReference>
<reference evidence="13" key="1">
    <citation type="submission" date="2020-07" db="EMBL/GenBank/DDBJ databases">
        <title>Huge and variable diversity of episymbiotic CPR bacteria and DPANN archaea in groundwater ecosystems.</title>
        <authorList>
            <person name="He C.Y."/>
            <person name="Keren R."/>
            <person name="Whittaker M."/>
            <person name="Farag I.F."/>
            <person name="Doudna J."/>
            <person name="Cate J.H.D."/>
            <person name="Banfield J.F."/>
        </authorList>
    </citation>
    <scope>NUCLEOTIDE SEQUENCE</scope>
    <source>
        <strain evidence="13">NC_groundwater_1818_Pr3_B-0.1um_66_35</strain>
    </source>
</reference>
<dbReference type="GO" id="GO:0030170">
    <property type="term" value="F:pyridoxal phosphate binding"/>
    <property type="evidence" value="ECO:0007669"/>
    <property type="project" value="TreeGrafter"/>
</dbReference>
<evidence type="ECO:0000256" key="5">
    <source>
        <dbReference type="ARBA" id="ARBA00022898"/>
    </source>
</evidence>
<evidence type="ECO:0000313" key="14">
    <source>
        <dbReference type="Proteomes" id="UP000782519"/>
    </source>
</evidence>
<dbReference type="InterPro" id="IPR015422">
    <property type="entry name" value="PyrdxlP-dep_Trfase_small"/>
</dbReference>
<comment type="cofactor">
    <cofactor evidence="1">
        <name>pyridoxal 5'-phosphate</name>
        <dbReference type="ChEBI" id="CHEBI:597326"/>
    </cofactor>
</comment>
<dbReference type="SUPFAM" id="SSF53383">
    <property type="entry name" value="PLP-dependent transferases"/>
    <property type="match status" value="1"/>
</dbReference>
<sequence>MPTPSSGLESAGVAGTPARDEAIAGSVIAAIRSAIPGAPSGATVALHEPSFGGREWDYVKDCIDTGWVSSVGSYVDRFEQMLAERVDVPSAVATVNGTAAIHAALLIAGVQPNDEVVIPTLTFVATANAVAYCGAVPHFVDSSWLTLGMDPTRLTRYLATIGERRGSNFFNRATGRVIRVVMPMHTYGHPVDLEPMVELCRDLGIVLVEDAAEALGSSYKGRPAGGLGDLGVLSFNGNKTITTGGGGAIVTRDKSLAERAKHLTTTARLKNGWRFDHDMVGYNYRLPNLNAALGCAQLEQLDGFLARKRALALRYQKAFAGIGGVRSFVEPPFATSNYWLNVLLLDEAVSDARDVVLDRTNKAGLQTRPCWTLMHRLPMFRDCPRDDLSVAEAIDACLINIPSSPSL</sequence>
<feature type="active site" description="Proton acceptor" evidence="10">
    <location>
        <position position="239"/>
    </location>
</feature>
<dbReference type="FunFam" id="3.40.640.10:FF:000090">
    <property type="entry name" value="Pyridoxal phosphate-dependent aminotransferase"/>
    <property type="match status" value="1"/>
</dbReference>
<dbReference type="InterPro" id="IPR026385">
    <property type="entry name" value="LegC-like"/>
</dbReference>
<dbReference type="PANTHER" id="PTHR30244:SF30">
    <property type="entry name" value="BLR5990 PROTEIN"/>
    <property type="match status" value="1"/>
</dbReference>
<comment type="catalytic activity">
    <reaction evidence="7">
        <text>GDP-alpha-D-perosamine + 2-oxoglutarate = GDP-4-dehydro-alpha-D-rhamnose + L-glutamate</text>
        <dbReference type="Rhea" id="RHEA:36779"/>
        <dbReference type="ChEBI" id="CHEBI:16810"/>
        <dbReference type="ChEBI" id="CHEBI:29985"/>
        <dbReference type="ChEBI" id="CHEBI:57964"/>
        <dbReference type="ChEBI" id="CHEBI:73996"/>
        <dbReference type="EC" id="2.6.1.102"/>
    </reaction>
</comment>
<evidence type="ECO:0000256" key="7">
    <source>
        <dbReference type="ARBA" id="ARBA00051587"/>
    </source>
</evidence>
<dbReference type="GO" id="GO:0102933">
    <property type="term" value="F:GDP-4-dehydro-6-deoxy-D-mannose-4-aminotransferase activity"/>
    <property type="evidence" value="ECO:0007669"/>
    <property type="project" value="UniProtKB-EC"/>
</dbReference>
<keyword evidence="5 11" id="KW-0663">Pyridoxal phosphate</keyword>
<accession>A0A933W3E4</accession>
<dbReference type="Pfam" id="PF01041">
    <property type="entry name" value="DegT_DnrJ_EryC1"/>
    <property type="match status" value="1"/>
</dbReference>
<evidence type="ECO:0000256" key="3">
    <source>
        <dbReference type="ARBA" id="ARBA00022576"/>
    </source>
</evidence>
<evidence type="ECO:0000256" key="4">
    <source>
        <dbReference type="ARBA" id="ARBA00022679"/>
    </source>
</evidence>
<dbReference type="Gene3D" id="3.40.640.10">
    <property type="entry name" value="Type I PLP-dependent aspartate aminotransferase-like (Major domain)"/>
    <property type="match status" value="1"/>
</dbReference>
<evidence type="ECO:0000313" key="13">
    <source>
        <dbReference type="EMBL" id="MBI5132501.1"/>
    </source>
</evidence>
<keyword evidence="4" id="KW-0808">Transferase</keyword>
<dbReference type="AlphaFoldDB" id="A0A933W3E4"/>
<comment type="pathway">
    <text evidence="2">Bacterial outer membrane biogenesis; LPS O-antigen biosynthesis.</text>
</comment>
<keyword evidence="3 13" id="KW-0032">Aminotransferase</keyword>